<name>A0ABP5D9V5_9ACTN</name>
<keyword evidence="2" id="KW-1003">Cell membrane</keyword>
<feature type="transmembrane region" description="Helical" evidence="6">
    <location>
        <begin position="157"/>
        <end position="179"/>
    </location>
</feature>
<dbReference type="PANTHER" id="PTHR39087:SF2">
    <property type="entry name" value="UPF0104 MEMBRANE PROTEIN MJ1595"/>
    <property type="match status" value="1"/>
</dbReference>
<dbReference type="RefSeq" id="WP_344658673.1">
    <property type="nucleotide sequence ID" value="NZ_BAAAQM010000022.1"/>
</dbReference>
<keyword evidence="4 6" id="KW-1133">Transmembrane helix</keyword>
<evidence type="ECO:0000256" key="6">
    <source>
        <dbReference type="SAM" id="Phobius"/>
    </source>
</evidence>
<feature type="transmembrane region" description="Helical" evidence="6">
    <location>
        <begin position="49"/>
        <end position="72"/>
    </location>
</feature>
<evidence type="ECO:0000256" key="1">
    <source>
        <dbReference type="ARBA" id="ARBA00004651"/>
    </source>
</evidence>
<protein>
    <recommendedName>
        <fullName evidence="9">Integral membrane protein</fullName>
    </recommendedName>
</protein>
<evidence type="ECO:0000313" key="8">
    <source>
        <dbReference type="Proteomes" id="UP001499854"/>
    </source>
</evidence>
<dbReference type="InterPro" id="IPR022791">
    <property type="entry name" value="L-PG_synthase/AglD"/>
</dbReference>
<evidence type="ECO:0000256" key="5">
    <source>
        <dbReference type="ARBA" id="ARBA00023136"/>
    </source>
</evidence>
<keyword evidence="8" id="KW-1185">Reference proteome</keyword>
<comment type="subcellular location">
    <subcellularLocation>
        <location evidence="1">Cell membrane</location>
        <topology evidence="1">Multi-pass membrane protein</topology>
    </subcellularLocation>
</comment>
<evidence type="ECO:0008006" key="9">
    <source>
        <dbReference type="Google" id="ProtNLM"/>
    </source>
</evidence>
<dbReference type="PANTHER" id="PTHR39087">
    <property type="entry name" value="UPF0104 MEMBRANE PROTEIN MJ1595"/>
    <property type="match status" value="1"/>
</dbReference>
<evidence type="ECO:0000256" key="4">
    <source>
        <dbReference type="ARBA" id="ARBA00022989"/>
    </source>
</evidence>
<comment type="caution">
    <text evidence="7">The sequence shown here is derived from an EMBL/GenBank/DDBJ whole genome shotgun (WGS) entry which is preliminary data.</text>
</comment>
<proteinExistence type="predicted"/>
<keyword evidence="5 6" id="KW-0472">Membrane</keyword>
<organism evidence="7 8">
    <name type="scientific">Catenulispora subtropica</name>
    <dbReference type="NCBI Taxonomy" id="450798"/>
    <lineage>
        <taxon>Bacteria</taxon>
        <taxon>Bacillati</taxon>
        <taxon>Actinomycetota</taxon>
        <taxon>Actinomycetes</taxon>
        <taxon>Catenulisporales</taxon>
        <taxon>Catenulisporaceae</taxon>
        <taxon>Catenulispora</taxon>
    </lineage>
</organism>
<accession>A0ABP5D9V5</accession>
<evidence type="ECO:0000256" key="2">
    <source>
        <dbReference type="ARBA" id="ARBA00022475"/>
    </source>
</evidence>
<dbReference type="EMBL" id="BAAAQM010000022">
    <property type="protein sequence ID" value="GAA1976516.1"/>
    <property type="molecule type" value="Genomic_DNA"/>
</dbReference>
<evidence type="ECO:0000256" key="3">
    <source>
        <dbReference type="ARBA" id="ARBA00022692"/>
    </source>
</evidence>
<dbReference type="Pfam" id="PF03706">
    <property type="entry name" value="LPG_synthase_TM"/>
    <property type="match status" value="1"/>
</dbReference>
<gene>
    <name evidence="7" type="ORF">GCM10009838_41060</name>
</gene>
<feature type="transmembrane region" description="Helical" evidence="6">
    <location>
        <begin position="119"/>
        <end position="145"/>
    </location>
</feature>
<feature type="transmembrane region" description="Helical" evidence="6">
    <location>
        <begin position="12"/>
        <end position="29"/>
    </location>
</feature>
<keyword evidence="3 6" id="KW-0812">Transmembrane</keyword>
<evidence type="ECO:0000313" key="7">
    <source>
        <dbReference type="EMBL" id="GAA1976516.1"/>
    </source>
</evidence>
<reference evidence="8" key="1">
    <citation type="journal article" date="2019" name="Int. J. Syst. Evol. Microbiol.">
        <title>The Global Catalogue of Microorganisms (GCM) 10K type strain sequencing project: providing services to taxonomists for standard genome sequencing and annotation.</title>
        <authorList>
            <consortium name="The Broad Institute Genomics Platform"/>
            <consortium name="The Broad Institute Genome Sequencing Center for Infectious Disease"/>
            <person name="Wu L."/>
            <person name="Ma J."/>
        </authorList>
    </citation>
    <scope>NUCLEOTIDE SEQUENCE [LARGE SCALE GENOMIC DNA]</scope>
    <source>
        <strain evidence="8">JCM 16013</strain>
    </source>
</reference>
<sequence>MKGVGPRGRRAVTVLVPVAVCALAFGFGLPHVAPFRAVLGTLRTMTSGWAVVVLLAALANLLANWLFIAAAIPGLPLRRAAAVNLASTAVANTLPAGGAVSVGLSWRMLSSWGLSSRSFAVYAGVTGVWSTLAKLATPAVAVAVLAATGRLTSGSGAVLTLCAGAAACAVVFLAGVAVVHRSLRDERAAQAVGRGAQRWSDRLFRVLRRSGPTTVAAAVVRFRDDAVDLLRARSRRLTLASIGNDLGWLLVFQTCLLACGVPQAQVPWSRCLAGFALARVLSAIPITPGGVGVVDWGLAGYLCAGLDAAGSARVLAAVLLARALTYVLPIPLGAVAYAGWRLRTGGGRAGVSTGTAGSGS</sequence>
<dbReference type="Proteomes" id="UP001499854">
    <property type="component" value="Unassembled WGS sequence"/>
</dbReference>